<dbReference type="EMBL" id="LRAD01000050">
    <property type="protein sequence ID" value="KXZ59096.1"/>
    <property type="molecule type" value="Genomic_DNA"/>
</dbReference>
<organism evidence="2 3">
    <name type="scientific">Microbacterium laevaniformans</name>
    <dbReference type="NCBI Taxonomy" id="36807"/>
    <lineage>
        <taxon>Bacteria</taxon>
        <taxon>Bacillati</taxon>
        <taxon>Actinomycetota</taxon>
        <taxon>Actinomycetes</taxon>
        <taxon>Micrococcales</taxon>
        <taxon>Microbacteriaceae</taxon>
        <taxon>Microbacterium</taxon>
    </lineage>
</organism>
<feature type="domain" description="Smf/DprA SLOG" evidence="1">
    <location>
        <begin position="15"/>
        <end position="218"/>
    </location>
</feature>
<sequence>MPAHETPGTDGAVLLHPEHEHWPAAFADLGSIAPRRIFALGALDLLQSQARTALIGGRTATVAGRAAGAALAAGLAARGDVLVTPAETGTDLAVVDAARRAGGRIIAIIDRPPAEAGYIARAAQRGILEHGGLLLWEASSPRGGTTSHRSARLIAALAPRLVLVEIGARSAGMTAAAIAGGLSRAVAATPTDQSRPGRGTRQLLAADLATLVQTPDELDALSDPRTLAHL</sequence>
<evidence type="ECO:0000313" key="3">
    <source>
        <dbReference type="Proteomes" id="UP000075357"/>
    </source>
</evidence>
<dbReference type="SUPFAM" id="SSF102405">
    <property type="entry name" value="MCP/YpsA-like"/>
    <property type="match status" value="1"/>
</dbReference>
<dbReference type="Gene3D" id="3.40.50.450">
    <property type="match status" value="1"/>
</dbReference>
<dbReference type="Proteomes" id="UP000075357">
    <property type="component" value="Unassembled WGS sequence"/>
</dbReference>
<dbReference type="Pfam" id="PF02481">
    <property type="entry name" value="DNA_processg_A"/>
    <property type="match status" value="1"/>
</dbReference>
<dbReference type="InterPro" id="IPR057666">
    <property type="entry name" value="DrpA_SLOG"/>
</dbReference>
<dbReference type="RefSeq" id="WP_061683540.1">
    <property type="nucleotide sequence ID" value="NZ_LRAD01000050.1"/>
</dbReference>
<dbReference type="AlphaFoldDB" id="A0A150HAJ0"/>
<evidence type="ECO:0000259" key="1">
    <source>
        <dbReference type="Pfam" id="PF02481"/>
    </source>
</evidence>
<gene>
    <name evidence="2" type="ORF">Mlaev_02385</name>
</gene>
<comment type="caution">
    <text evidence="2">The sequence shown here is derived from an EMBL/GenBank/DDBJ whole genome shotgun (WGS) entry which is preliminary data.</text>
</comment>
<dbReference type="STRING" id="36807.Mlaev_02385"/>
<dbReference type="GO" id="GO:0009294">
    <property type="term" value="P:DNA-mediated transformation"/>
    <property type="evidence" value="ECO:0007669"/>
    <property type="project" value="InterPro"/>
</dbReference>
<evidence type="ECO:0000313" key="2">
    <source>
        <dbReference type="EMBL" id="KXZ59096.1"/>
    </source>
</evidence>
<dbReference type="PATRIC" id="fig|36807.3.peg.2426"/>
<keyword evidence="3" id="KW-1185">Reference proteome</keyword>
<accession>A0A150HAJ0</accession>
<name>A0A150HAJ0_9MICO</name>
<reference evidence="2 3" key="1">
    <citation type="submission" date="2016-01" db="EMBL/GenBank/DDBJ databases">
        <title>Draft genome sequences of Microbacterium laevaniformans LCDC 91-0039 and the type strain of Microbacterium hominis LCDC 84-209.</title>
        <authorList>
            <person name="Bernier A.-M."/>
            <person name="Bernard K."/>
        </authorList>
    </citation>
    <scope>NUCLEOTIDE SEQUENCE [LARGE SCALE GENOMIC DNA]</scope>
    <source>
        <strain evidence="2 3">LCDC 91-0039</strain>
    </source>
</reference>
<protein>
    <recommendedName>
        <fullName evidence="1">Smf/DprA SLOG domain-containing protein</fullName>
    </recommendedName>
</protein>
<proteinExistence type="predicted"/>